<organism evidence="3 4">
    <name type="scientific">Iris pallida</name>
    <name type="common">Sweet iris</name>
    <dbReference type="NCBI Taxonomy" id="29817"/>
    <lineage>
        <taxon>Eukaryota</taxon>
        <taxon>Viridiplantae</taxon>
        <taxon>Streptophyta</taxon>
        <taxon>Embryophyta</taxon>
        <taxon>Tracheophyta</taxon>
        <taxon>Spermatophyta</taxon>
        <taxon>Magnoliopsida</taxon>
        <taxon>Liliopsida</taxon>
        <taxon>Asparagales</taxon>
        <taxon>Iridaceae</taxon>
        <taxon>Iridoideae</taxon>
        <taxon>Irideae</taxon>
        <taxon>Iris</taxon>
    </lineage>
</organism>
<proteinExistence type="predicted"/>
<keyword evidence="2" id="KW-0732">Signal</keyword>
<feature type="chain" id="PRO_5043904187" evidence="2">
    <location>
        <begin position="21"/>
        <end position="125"/>
    </location>
</feature>
<protein>
    <submittedName>
        <fullName evidence="3">Protein S-acyltransferase 10</fullName>
    </submittedName>
</protein>
<gene>
    <name evidence="3" type="ORF">M6B38_373810</name>
</gene>
<evidence type="ECO:0000313" key="3">
    <source>
        <dbReference type="EMBL" id="KAJ6826154.1"/>
    </source>
</evidence>
<evidence type="ECO:0000256" key="1">
    <source>
        <dbReference type="SAM" id="Phobius"/>
    </source>
</evidence>
<keyword evidence="4" id="KW-1185">Reference proteome</keyword>
<evidence type="ECO:0000313" key="4">
    <source>
        <dbReference type="Proteomes" id="UP001140949"/>
    </source>
</evidence>
<feature type="signal peptide" evidence="2">
    <location>
        <begin position="1"/>
        <end position="20"/>
    </location>
</feature>
<sequence>MQRTCCFVLTLVQYFYTSGSSPGFVIDAMSAANGTHATYLNMSRASIQSASKNGNITSSANGNQLGRNNRMNSSSWLKLVMDLYPPGHLAGIGPAPIATLFSLPAQSIAMIVTNVSFSLIIIVFG</sequence>
<evidence type="ECO:0000256" key="2">
    <source>
        <dbReference type="SAM" id="SignalP"/>
    </source>
</evidence>
<dbReference type="AlphaFoldDB" id="A0AAX6GBR7"/>
<reference evidence="3" key="1">
    <citation type="journal article" date="2023" name="GigaByte">
        <title>Genome assembly of the bearded iris, Iris pallida Lam.</title>
        <authorList>
            <person name="Bruccoleri R.E."/>
            <person name="Oakeley E.J."/>
            <person name="Faust A.M.E."/>
            <person name="Altorfer M."/>
            <person name="Dessus-Babus S."/>
            <person name="Burckhardt D."/>
            <person name="Oertli M."/>
            <person name="Naumann U."/>
            <person name="Petersen F."/>
            <person name="Wong J."/>
        </authorList>
    </citation>
    <scope>NUCLEOTIDE SEQUENCE</scope>
    <source>
        <strain evidence="3">GSM-AAB239-AS_SAM_17_03QT</strain>
    </source>
</reference>
<dbReference type="Proteomes" id="UP001140949">
    <property type="component" value="Unassembled WGS sequence"/>
</dbReference>
<keyword evidence="1" id="KW-0812">Transmembrane</keyword>
<keyword evidence="1" id="KW-1133">Transmembrane helix</keyword>
<reference evidence="3" key="2">
    <citation type="submission" date="2023-04" db="EMBL/GenBank/DDBJ databases">
        <authorList>
            <person name="Bruccoleri R.E."/>
            <person name="Oakeley E.J."/>
            <person name="Faust A.-M."/>
            <person name="Dessus-Babus S."/>
            <person name="Altorfer M."/>
            <person name="Burckhardt D."/>
            <person name="Oertli M."/>
            <person name="Naumann U."/>
            <person name="Petersen F."/>
            <person name="Wong J."/>
        </authorList>
    </citation>
    <scope>NUCLEOTIDE SEQUENCE</scope>
    <source>
        <strain evidence="3">GSM-AAB239-AS_SAM_17_03QT</strain>
        <tissue evidence="3">Leaf</tissue>
    </source>
</reference>
<feature type="transmembrane region" description="Helical" evidence="1">
    <location>
        <begin position="103"/>
        <end position="124"/>
    </location>
</feature>
<keyword evidence="1" id="KW-0472">Membrane</keyword>
<accession>A0AAX6GBR7</accession>
<dbReference type="EMBL" id="JANAVB010021086">
    <property type="protein sequence ID" value="KAJ6826154.1"/>
    <property type="molecule type" value="Genomic_DNA"/>
</dbReference>
<comment type="caution">
    <text evidence="3">The sequence shown here is derived from an EMBL/GenBank/DDBJ whole genome shotgun (WGS) entry which is preliminary data.</text>
</comment>
<name>A0AAX6GBR7_IRIPA</name>